<protein>
    <submittedName>
        <fullName evidence="2">DUF4224 domain-containing protein</fullName>
    </submittedName>
</protein>
<organism evidence="2 3">
    <name type="scientific">Acidithiobacillus ferrivorans</name>
    <dbReference type="NCBI Taxonomy" id="160808"/>
    <lineage>
        <taxon>Bacteria</taxon>
        <taxon>Pseudomonadati</taxon>
        <taxon>Pseudomonadota</taxon>
        <taxon>Acidithiobacillia</taxon>
        <taxon>Acidithiobacillales</taxon>
        <taxon>Acidithiobacillaceae</taxon>
        <taxon>Acidithiobacillus</taxon>
    </lineage>
</organism>
<dbReference type="EMBL" id="CP059488">
    <property type="protein sequence ID" value="QQD71902.1"/>
    <property type="molecule type" value="Genomic_DNA"/>
</dbReference>
<reference evidence="2 3" key="1">
    <citation type="submission" date="2020-07" db="EMBL/GenBank/DDBJ databases">
        <title>Complete genome sequence analysis of Acidithiobacillus ferrivorans XJFY6S-08 reveals extreme environmental adaptation to alpine acid mine drainage.</title>
        <authorList>
            <person name="Yan L."/>
            <person name="Ni Y."/>
        </authorList>
    </citation>
    <scope>NUCLEOTIDE SEQUENCE [LARGE SCALE GENOMIC DNA]</scope>
    <source>
        <strain evidence="2 3">XJFY6S-08</strain>
    </source>
</reference>
<dbReference type="InterPro" id="IPR025319">
    <property type="entry name" value="DUF4224"/>
</dbReference>
<evidence type="ECO:0000313" key="3">
    <source>
        <dbReference type="Proteomes" id="UP000595420"/>
    </source>
</evidence>
<sequence>MFLTPDDLRALTGYKQWPKQVQWLSQHGYRFDLNAANRPIVLQDEVQRHLLGVERAKPKEPRFDKLHRTG</sequence>
<feature type="domain" description="DUF4224" evidence="1">
    <location>
        <begin position="2"/>
        <end position="45"/>
    </location>
</feature>
<evidence type="ECO:0000313" key="2">
    <source>
        <dbReference type="EMBL" id="QQD71902.1"/>
    </source>
</evidence>
<dbReference type="AlphaFoldDB" id="A0A7T4WCG5"/>
<dbReference type="Pfam" id="PF13986">
    <property type="entry name" value="DUF4224"/>
    <property type="match status" value="1"/>
</dbReference>
<gene>
    <name evidence="2" type="ORF">H2515_10745</name>
</gene>
<dbReference type="Proteomes" id="UP000595420">
    <property type="component" value="Chromosome"/>
</dbReference>
<accession>A0A7T4WCG5</accession>
<dbReference type="RefSeq" id="WP_198660085.1">
    <property type="nucleotide sequence ID" value="NZ_CP059488.1"/>
</dbReference>
<evidence type="ECO:0000259" key="1">
    <source>
        <dbReference type="Pfam" id="PF13986"/>
    </source>
</evidence>
<name>A0A7T4WCG5_9PROT</name>
<proteinExistence type="predicted"/>